<dbReference type="FunFam" id="3.30.230.40:FF:000003">
    <property type="entry name" value="Imidazoleglycerol-phosphate dehydratase HisB"/>
    <property type="match status" value="1"/>
</dbReference>
<dbReference type="Pfam" id="PF00475">
    <property type="entry name" value="IGPD"/>
    <property type="match status" value="1"/>
</dbReference>
<dbReference type="InterPro" id="IPR020565">
    <property type="entry name" value="ImidazoleglycerP_deHydtase_CS"/>
</dbReference>
<dbReference type="CDD" id="cd07914">
    <property type="entry name" value="IGPD"/>
    <property type="match status" value="1"/>
</dbReference>
<dbReference type="UniPathway" id="UPA00031">
    <property type="reaction ID" value="UER00011"/>
</dbReference>
<dbReference type="EMBL" id="CM001167">
    <property type="protein sequence ID" value="EGJ71163.1"/>
    <property type="molecule type" value="Genomic_DNA"/>
</dbReference>
<comment type="catalytic activity">
    <reaction evidence="11 12">
        <text>L-histidinol phosphate + H2O = L-histidinol + phosphate</text>
        <dbReference type="Rhea" id="RHEA:14465"/>
        <dbReference type="ChEBI" id="CHEBI:15377"/>
        <dbReference type="ChEBI" id="CHEBI:43474"/>
        <dbReference type="ChEBI" id="CHEBI:57699"/>
        <dbReference type="ChEBI" id="CHEBI:57980"/>
        <dbReference type="EC" id="3.1.3.15"/>
    </reaction>
</comment>
<dbReference type="InterPro" id="IPR020566">
    <property type="entry name" value="His_synth_bifunc_HisB"/>
</dbReference>
<comment type="similarity">
    <text evidence="12">In the N-terminal section; belongs to the histidinol-phosphatase family.</text>
</comment>
<dbReference type="FunFam" id="3.30.230.40:FF:000001">
    <property type="entry name" value="Imidazoleglycerol-phosphate dehydratase HisB"/>
    <property type="match status" value="1"/>
</dbReference>
<dbReference type="GO" id="GO:0046872">
    <property type="term" value="F:metal ion binding"/>
    <property type="evidence" value="ECO:0007669"/>
    <property type="project" value="UniProtKB-KW"/>
</dbReference>
<feature type="binding site" evidence="12">
    <location>
        <position position="12"/>
    </location>
    <ligand>
        <name>Mg(2+)</name>
        <dbReference type="ChEBI" id="CHEBI:18420"/>
    </ligand>
</feature>
<evidence type="ECO:0000256" key="2">
    <source>
        <dbReference type="ARBA" id="ARBA00005047"/>
    </source>
</evidence>
<dbReference type="NCBIfam" id="TIGR01656">
    <property type="entry name" value="Histidinol-ppas"/>
    <property type="match status" value="1"/>
</dbReference>
<keyword evidence="10 12" id="KW-0511">Multifunctional enzyme</keyword>
<dbReference type="InterPro" id="IPR000807">
    <property type="entry name" value="ImidazoleglycerolP_deHydtase"/>
</dbReference>
<evidence type="ECO:0000256" key="12">
    <source>
        <dbReference type="HAMAP-Rule" id="MF_01022"/>
    </source>
</evidence>
<keyword evidence="14" id="KW-1185">Reference proteome</keyword>
<evidence type="ECO:0000313" key="14">
    <source>
        <dbReference type="Proteomes" id="UP000018439"/>
    </source>
</evidence>
<evidence type="ECO:0000256" key="6">
    <source>
        <dbReference type="ARBA" id="ARBA00022801"/>
    </source>
</evidence>
<dbReference type="InterPro" id="IPR023214">
    <property type="entry name" value="HAD_sf"/>
</dbReference>
<dbReference type="PANTHER" id="PTHR23133">
    <property type="entry name" value="IMIDAZOLEGLYCEROL-PHOSPHATE DEHYDRATASE HIS7"/>
    <property type="match status" value="1"/>
</dbReference>
<dbReference type="InterPro" id="IPR020568">
    <property type="entry name" value="Ribosomal_Su5_D2-typ_SF"/>
</dbReference>
<dbReference type="eggNOG" id="COG0241">
    <property type="taxonomic scope" value="Bacteria"/>
</dbReference>
<keyword evidence="5 12" id="KW-0479">Metal-binding</keyword>
<dbReference type="NCBIfam" id="NF003937">
    <property type="entry name" value="PRK05446.1"/>
    <property type="match status" value="1"/>
</dbReference>
<keyword evidence="7 12" id="KW-0460">Magnesium</keyword>
<dbReference type="PROSITE" id="PS00955">
    <property type="entry name" value="IGP_DEHYDRATASE_2"/>
    <property type="match status" value="1"/>
</dbReference>
<evidence type="ECO:0000256" key="8">
    <source>
        <dbReference type="ARBA" id="ARBA00023102"/>
    </source>
</evidence>
<evidence type="ECO:0000256" key="5">
    <source>
        <dbReference type="ARBA" id="ARBA00022723"/>
    </source>
</evidence>
<comment type="similarity">
    <text evidence="12">In the C-terminal section; belongs to the imidazoleglycerol-phosphate dehydratase family.</text>
</comment>
<dbReference type="PROSITE" id="PS00954">
    <property type="entry name" value="IGP_DEHYDRATASE_1"/>
    <property type="match status" value="1"/>
</dbReference>
<proteinExistence type="inferred from homology"/>
<evidence type="ECO:0000256" key="9">
    <source>
        <dbReference type="ARBA" id="ARBA00023239"/>
    </source>
</evidence>
<comment type="pathway">
    <text evidence="2 12">Amino-acid biosynthesis; L-histidine biosynthesis; L-histidine from 5-phospho-alpha-D-ribose 1-diphosphate: step 6/9.</text>
</comment>
<evidence type="ECO:0000256" key="4">
    <source>
        <dbReference type="ARBA" id="ARBA00022605"/>
    </source>
</evidence>
<dbReference type="NCBIfam" id="NF002111">
    <property type="entry name" value="PRK00951.2-1"/>
    <property type="match status" value="1"/>
</dbReference>
<accession>F3ZUJ8</accession>
<dbReference type="Pfam" id="PF13242">
    <property type="entry name" value="Hydrolase_like"/>
    <property type="match status" value="1"/>
</dbReference>
<keyword evidence="6 12" id="KW-0378">Hydrolase</keyword>
<comment type="cofactor">
    <cofactor evidence="1 12">
        <name>Mg(2+)</name>
        <dbReference type="ChEBI" id="CHEBI:18420"/>
    </cofactor>
</comment>
<feature type="binding site" evidence="12">
    <location>
        <position position="133"/>
    </location>
    <ligand>
        <name>Mg(2+)</name>
        <dbReference type="ChEBI" id="CHEBI:18420"/>
    </ligand>
</feature>
<reference evidence="13 14" key="1">
    <citation type="journal article" date="2011" name="Stand. Genomic Sci.">
        <title>Non-contiguous finished genome sequence of Bacteroides coprosuis type strain (PC139).</title>
        <authorList>
            <person name="Land M."/>
            <person name="Held B."/>
            <person name="Gronow S."/>
            <person name="Abt B."/>
            <person name="Lucas S."/>
            <person name="Del Rio T.G."/>
            <person name="Nolan M."/>
            <person name="Tice H."/>
            <person name="Cheng J.F."/>
            <person name="Pitluck S."/>
            <person name="Liolios K."/>
            <person name="Pagani I."/>
            <person name="Ivanova N."/>
            <person name="Mavromatis K."/>
            <person name="Mikhailova N."/>
            <person name="Pati A."/>
            <person name="Tapia R."/>
            <person name="Han C."/>
            <person name="Goodwin L."/>
            <person name="Chen A."/>
            <person name="Palaniappan K."/>
            <person name="Hauser L."/>
            <person name="Brambilla E.M."/>
            <person name="Rohde M."/>
            <person name="Goker M."/>
            <person name="Detter J.C."/>
            <person name="Woyke T."/>
            <person name="Bristow J."/>
            <person name="Eisen J.A."/>
            <person name="Markowitz V."/>
            <person name="Hugenholtz P."/>
            <person name="Kyrpides N.C."/>
            <person name="Klenk H.P."/>
            <person name="Lapidus A."/>
        </authorList>
    </citation>
    <scope>NUCLEOTIDE SEQUENCE [LARGE SCALE GENOMIC DNA]</scope>
    <source>
        <strain evidence="13 14">DSM 18011</strain>
    </source>
</reference>
<dbReference type="InterPro" id="IPR038494">
    <property type="entry name" value="IGPD_sf"/>
</dbReference>
<dbReference type="GO" id="GO:0004401">
    <property type="term" value="F:histidinol-phosphatase activity"/>
    <property type="evidence" value="ECO:0007669"/>
    <property type="project" value="UniProtKB-UniRule"/>
</dbReference>
<gene>
    <name evidence="12" type="primary">hisB</name>
    <name evidence="13" type="ORF">Bcop_0956</name>
</gene>
<evidence type="ECO:0000313" key="13">
    <source>
        <dbReference type="EMBL" id="EGJ71163.1"/>
    </source>
</evidence>
<dbReference type="GO" id="GO:0000105">
    <property type="term" value="P:L-histidine biosynthetic process"/>
    <property type="evidence" value="ECO:0007669"/>
    <property type="project" value="UniProtKB-UniRule"/>
</dbReference>
<dbReference type="HOGENOM" id="CLU_044308_0_0_10"/>
<dbReference type="InterPro" id="IPR006543">
    <property type="entry name" value="Histidinol-phos"/>
</dbReference>
<comment type="subcellular location">
    <subcellularLocation>
        <location evidence="12">Cytoplasm</location>
    </subcellularLocation>
</comment>
<keyword evidence="8 12" id="KW-0368">Histidine biosynthesis</keyword>
<dbReference type="SUPFAM" id="SSF56784">
    <property type="entry name" value="HAD-like"/>
    <property type="match status" value="1"/>
</dbReference>
<feature type="region of interest" description="Imidazoleglycerol-phosphate dehydratase" evidence="12">
    <location>
        <begin position="181"/>
        <end position="369"/>
    </location>
</feature>
<feature type="active site" description="Nucleophile" evidence="12">
    <location>
        <position position="12"/>
    </location>
</feature>
<feature type="region of interest" description="Histidinol-phosphatase" evidence="12">
    <location>
        <begin position="1"/>
        <end position="180"/>
    </location>
</feature>
<feature type="binding site" evidence="12">
    <location>
        <position position="14"/>
    </location>
    <ligand>
        <name>Mg(2+)</name>
        <dbReference type="ChEBI" id="CHEBI:18420"/>
    </ligand>
</feature>
<keyword evidence="3 12" id="KW-0963">Cytoplasm</keyword>
<keyword evidence="4 12" id="KW-0028">Amino-acid biosynthesis</keyword>
<dbReference type="GO" id="GO:0005737">
    <property type="term" value="C:cytoplasm"/>
    <property type="evidence" value="ECO:0007669"/>
    <property type="project" value="UniProtKB-SubCell"/>
</dbReference>
<dbReference type="GO" id="GO:0004424">
    <property type="term" value="F:imidazoleglycerol-phosphate dehydratase activity"/>
    <property type="evidence" value="ECO:0007669"/>
    <property type="project" value="UniProtKB-UniRule"/>
</dbReference>
<dbReference type="Proteomes" id="UP000018439">
    <property type="component" value="Chromosome"/>
</dbReference>
<comment type="caution">
    <text evidence="12">Lacks conserved residue(s) required for the propagation of feature annotation.</text>
</comment>
<dbReference type="OrthoDB" id="9790411at2"/>
<dbReference type="EC" id="4.2.1.19" evidence="12"/>
<evidence type="ECO:0000256" key="3">
    <source>
        <dbReference type="ARBA" id="ARBA00022490"/>
    </source>
</evidence>
<dbReference type="HAMAP" id="MF_01022">
    <property type="entry name" value="Bifunc_HisB"/>
    <property type="match status" value="1"/>
</dbReference>
<dbReference type="InterPro" id="IPR005954">
    <property type="entry name" value="HisB_N"/>
</dbReference>
<dbReference type="Gene3D" id="3.30.230.40">
    <property type="entry name" value="Imidazole glycerol phosphate dehydratase, domain 1"/>
    <property type="match status" value="2"/>
</dbReference>
<feature type="active site" description="Proton donor" evidence="12">
    <location>
        <position position="14"/>
    </location>
</feature>
<dbReference type="InterPro" id="IPR006549">
    <property type="entry name" value="HAD-SF_hydro_IIIA"/>
</dbReference>
<dbReference type="PANTHER" id="PTHR23133:SF2">
    <property type="entry name" value="IMIDAZOLEGLYCEROL-PHOSPHATE DEHYDRATASE"/>
    <property type="match status" value="1"/>
</dbReference>
<dbReference type="SUPFAM" id="SSF54211">
    <property type="entry name" value="Ribosomal protein S5 domain 2-like"/>
    <property type="match status" value="2"/>
</dbReference>
<keyword evidence="9 12" id="KW-0456">Lyase</keyword>
<evidence type="ECO:0000256" key="1">
    <source>
        <dbReference type="ARBA" id="ARBA00001946"/>
    </source>
</evidence>
<dbReference type="Gene3D" id="3.40.50.1000">
    <property type="entry name" value="HAD superfamily/HAD-like"/>
    <property type="match status" value="1"/>
</dbReference>
<dbReference type="NCBIfam" id="TIGR01662">
    <property type="entry name" value="HAD-SF-IIIA"/>
    <property type="match status" value="1"/>
</dbReference>
<dbReference type="HAMAP" id="MF_00076">
    <property type="entry name" value="HisB"/>
    <property type="match status" value="1"/>
</dbReference>
<evidence type="ECO:0000256" key="7">
    <source>
        <dbReference type="ARBA" id="ARBA00022842"/>
    </source>
</evidence>
<dbReference type="EC" id="3.1.3.15" evidence="12"/>
<evidence type="ECO:0000256" key="11">
    <source>
        <dbReference type="ARBA" id="ARBA00049158"/>
    </source>
</evidence>
<name>F3ZUJ8_9BACE</name>
<dbReference type="AlphaFoldDB" id="F3ZUJ8"/>
<dbReference type="InterPro" id="IPR036412">
    <property type="entry name" value="HAD-like_sf"/>
</dbReference>
<comment type="pathway">
    <text evidence="12">Amino-acid biosynthesis; L-histidine biosynthesis; L-histidine from 5-phospho-alpha-D-ribose 1-diphosphate: step 8/9.</text>
</comment>
<organism evidence="13 14">
    <name type="scientific">Bacteroides coprosuis DSM 18011</name>
    <dbReference type="NCBI Taxonomy" id="679937"/>
    <lineage>
        <taxon>Bacteria</taxon>
        <taxon>Pseudomonadati</taxon>
        <taxon>Bacteroidota</taxon>
        <taxon>Bacteroidia</taxon>
        <taxon>Bacteroidales</taxon>
        <taxon>Bacteroidaceae</taxon>
        <taxon>Bacteroides</taxon>
    </lineage>
</organism>
<dbReference type="NCBIfam" id="TIGR01261">
    <property type="entry name" value="hisB_Nterm"/>
    <property type="match status" value="1"/>
</dbReference>
<protein>
    <recommendedName>
        <fullName evidence="12">Histidine biosynthesis bifunctional protein HisB</fullName>
    </recommendedName>
    <domain>
        <recommendedName>
            <fullName evidence="12">Histidinol-phosphatase</fullName>
            <ecNumber evidence="12">3.1.3.15</ecNumber>
        </recommendedName>
    </domain>
    <domain>
        <recommendedName>
            <fullName evidence="12">Imidazoleglycerol-phosphate dehydratase</fullName>
            <shortName evidence="12">IGPD</shortName>
            <ecNumber evidence="12">4.2.1.19</ecNumber>
        </recommendedName>
    </domain>
</protein>
<dbReference type="STRING" id="679937.Bcop_0956"/>
<dbReference type="eggNOG" id="COG0131">
    <property type="taxonomic scope" value="Bacteria"/>
</dbReference>
<evidence type="ECO:0000256" key="10">
    <source>
        <dbReference type="ARBA" id="ARBA00023268"/>
    </source>
</evidence>
<sequence>MILQKRKYLFIDRDGTLIDEPKSNFQVDSFDKLKFKKDVISALKEVVESTDYRLVMVSNQDGLGTESLPYSDFNGPHKLMLEIFKGEGVVFEDILIDPSFPEEHSINRKPQIGLVKSYLNDLLDYDNSYVIGDRLTDIQLAENMGIKSIWYGTSEAPDNLSISFQSDSWKEIQQFISQGSRRVECSRKTSETSINIVLDLNGEGKSTISTGIEFFNHMLDQIARHGLVDLTIQTKGDLQVDAHHTIEDTALLLGEAFNQALGSKKGVARYGFALPMDECEAKVLLDFGGRSYLVWDVDLQKEYVGDFPIDMAKHFFHSFCQTAKCNLNISAEGENTHHIIEAVFKAFARSIKQAILQTGNILPSSKGIL</sequence>
<comment type="catalytic activity">
    <reaction evidence="12">
        <text>D-erythro-1-(imidazol-4-yl)glycerol 3-phosphate = 3-(imidazol-4-yl)-2-oxopropyl phosphate + H2O</text>
        <dbReference type="Rhea" id="RHEA:11040"/>
        <dbReference type="ChEBI" id="CHEBI:15377"/>
        <dbReference type="ChEBI" id="CHEBI:57766"/>
        <dbReference type="ChEBI" id="CHEBI:58278"/>
        <dbReference type="EC" id="4.2.1.19"/>
    </reaction>
</comment>